<evidence type="ECO:0000313" key="1">
    <source>
        <dbReference type="EMBL" id="CAE6042925.1"/>
    </source>
</evidence>
<evidence type="ECO:0000313" key="2">
    <source>
        <dbReference type="Proteomes" id="UP000682877"/>
    </source>
</evidence>
<keyword evidence="2" id="KW-1185">Reference proteome</keyword>
<gene>
    <name evidence="1" type="ORF">AARE701A_LOCUS11114</name>
</gene>
<organism evidence="1 2">
    <name type="scientific">Arabidopsis arenosa</name>
    <name type="common">Sand rock-cress</name>
    <name type="synonym">Cardaminopsis arenosa</name>
    <dbReference type="NCBI Taxonomy" id="38785"/>
    <lineage>
        <taxon>Eukaryota</taxon>
        <taxon>Viridiplantae</taxon>
        <taxon>Streptophyta</taxon>
        <taxon>Embryophyta</taxon>
        <taxon>Tracheophyta</taxon>
        <taxon>Spermatophyta</taxon>
        <taxon>Magnoliopsida</taxon>
        <taxon>eudicotyledons</taxon>
        <taxon>Gunneridae</taxon>
        <taxon>Pentapetalae</taxon>
        <taxon>rosids</taxon>
        <taxon>malvids</taxon>
        <taxon>Brassicales</taxon>
        <taxon>Brassicaceae</taxon>
        <taxon>Camelineae</taxon>
        <taxon>Arabidopsis</taxon>
    </lineage>
</organism>
<reference evidence="1" key="1">
    <citation type="submission" date="2021-01" db="EMBL/GenBank/DDBJ databases">
        <authorList>
            <person name="Bezrukov I."/>
        </authorList>
    </citation>
    <scope>NUCLEOTIDE SEQUENCE</scope>
</reference>
<dbReference type="Proteomes" id="UP000682877">
    <property type="component" value="Chromosome 4"/>
</dbReference>
<sequence length="167" mass="18966">MASDEEILQSGIEKLKEQLHKFGSDYGLEGAVLCQSLNQSATQVAFAFPSIEKKVNYAKIVLSGKETYVYEADKDDENDSKQATDKENVDLVLKQIEEAKWIASGLGFENLIEYERSRIPNMNLAELRGLLRLLSSLIKEATAATKIRTEELKRQTEKLKRQTEPRR</sequence>
<name>A0A8S2A594_ARAAE</name>
<dbReference type="AlphaFoldDB" id="A0A8S2A594"/>
<proteinExistence type="predicted"/>
<dbReference type="EMBL" id="LR999454">
    <property type="protein sequence ID" value="CAE6042925.1"/>
    <property type="molecule type" value="Genomic_DNA"/>
</dbReference>
<accession>A0A8S2A594</accession>
<protein>
    <submittedName>
        <fullName evidence="1">Uncharacterized protein</fullName>
    </submittedName>
</protein>